<dbReference type="Pfam" id="PF04448">
    <property type="entry name" value="DUF551"/>
    <property type="match status" value="1"/>
</dbReference>
<reference evidence="2 3" key="1">
    <citation type="submission" date="2020-09" db="EMBL/GenBank/DDBJ databases">
        <title>Eikenella S3660 sp. nov., isolated from a throat swab.</title>
        <authorList>
            <person name="Buhl M."/>
        </authorList>
    </citation>
    <scope>NUCLEOTIDE SEQUENCE [LARGE SCALE GENOMIC DNA]</scope>
    <source>
        <strain evidence="2 3">S3360</strain>
    </source>
</reference>
<sequence length="145" mass="16617">MGNKPQRDVAKQEIPSLARQVFEIWFNALVKYEPDALDDVMETAWKAWSTQAERTAHECNYAYLSGVADGLGDCHWIGVKYRLPEKPGTYLIALYGDRVKVGQFDGENFFFESIDYEEMKVEKLDCDPKYWMPLPTAPQVKGLGE</sequence>
<organism evidence="2 3">
    <name type="scientific">Eikenella glucosivorans</name>
    <dbReference type="NCBI Taxonomy" id="2766967"/>
    <lineage>
        <taxon>Bacteria</taxon>
        <taxon>Pseudomonadati</taxon>
        <taxon>Pseudomonadota</taxon>
        <taxon>Betaproteobacteria</taxon>
        <taxon>Neisseriales</taxon>
        <taxon>Neisseriaceae</taxon>
        <taxon>Eikenella</taxon>
    </lineage>
</organism>
<dbReference type="Proteomes" id="UP000768471">
    <property type="component" value="Unassembled WGS sequence"/>
</dbReference>
<comment type="caution">
    <text evidence="2">The sequence shown here is derived from an EMBL/GenBank/DDBJ whole genome shotgun (WGS) entry which is preliminary data.</text>
</comment>
<name>A0ABS0N7R6_9NEIS</name>
<keyword evidence="3" id="KW-1185">Reference proteome</keyword>
<protein>
    <submittedName>
        <fullName evidence="2">DUF551 domain-containing protein</fullName>
    </submittedName>
</protein>
<proteinExistence type="predicted"/>
<evidence type="ECO:0000259" key="1">
    <source>
        <dbReference type="Pfam" id="PF04448"/>
    </source>
</evidence>
<evidence type="ECO:0000313" key="2">
    <source>
        <dbReference type="EMBL" id="MBH5328347.1"/>
    </source>
</evidence>
<evidence type="ECO:0000313" key="3">
    <source>
        <dbReference type="Proteomes" id="UP000768471"/>
    </source>
</evidence>
<accession>A0ABS0N7R6</accession>
<dbReference type="InterPro" id="IPR007539">
    <property type="entry name" value="DUF551"/>
</dbReference>
<dbReference type="EMBL" id="JACSGR010000001">
    <property type="protein sequence ID" value="MBH5328347.1"/>
    <property type="molecule type" value="Genomic_DNA"/>
</dbReference>
<feature type="domain" description="DUF551" evidence="1">
    <location>
        <begin position="76"/>
        <end position="139"/>
    </location>
</feature>
<gene>
    <name evidence="2" type="ORF">H9Q10_01495</name>
</gene>
<dbReference type="RefSeq" id="WP_197902263.1">
    <property type="nucleotide sequence ID" value="NZ_JACSGR010000001.1"/>
</dbReference>